<evidence type="ECO:0000313" key="7">
    <source>
        <dbReference type="Proteomes" id="UP000050794"/>
    </source>
</evidence>
<reference evidence="6 7" key="2">
    <citation type="submission" date="2018-11" db="EMBL/GenBank/DDBJ databases">
        <authorList>
            <consortium name="Pathogen Informatics"/>
        </authorList>
    </citation>
    <scope>NUCLEOTIDE SEQUENCE [LARGE SCALE GENOMIC DNA]</scope>
</reference>
<evidence type="ECO:0000256" key="4">
    <source>
        <dbReference type="SAM" id="MobiDB-lite"/>
    </source>
</evidence>
<accession>A0A183V609</accession>
<dbReference type="GO" id="GO:0036435">
    <property type="term" value="F:K48-linked polyubiquitin modification-dependent protein binding"/>
    <property type="evidence" value="ECO:0007669"/>
    <property type="project" value="TreeGrafter"/>
</dbReference>
<dbReference type="InterPro" id="IPR001012">
    <property type="entry name" value="UBX_dom"/>
</dbReference>
<feature type="region of interest" description="Disordered" evidence="4">
    <location>
        <begin position="32"/>
        <end position="59"/>
    </location>
</feature>
<evidence type="ECO:0000256" key="1">
    <source>
        <dbReference type="ARBA" id="ARBA00004496"/>
    </source>
</evidence>
<dbReference type="SMART" id="SM00166">
    <property type="entry name" value="UBX"/>
    <property type="match status" value="1"/>
</dbReference>
<dbReference type="GO" id="GO:0032435">
    <property type="term" value="P:negative regulation of proteasomal ubiquitin-dependent protein catabolic process"/>
    <property type="evidence" value="ECO:0007669"/>
    <property type="project" value="TreeGrafter"/>
</dbReference>
<name>A0A183V609_TOXCA</name>
<evidence type="ECO:0000256" key="3">
    <source>
        <dbReference type="SAM" id="Coils"/>
    </source>
</evidence>
<keyword evidence="3" id="KW-0175">Coiled coil</keyword>
<evidence type="ECO:0000256" key="2">
    <source>
        <dbReference type="ARBA" id="ARBA00022490"/>
    </source>
</evidence>
<evidence type="ECO:0000313" key="8">
    <source>
        <dbReference type="WBParaSite" id="TCNE_0001618001-mRNA-1"/>
    </source>
</evidence>
<evidence type="ECO:0000313" key="6">
    <source>
        <dbReference type="EMBL" id="VDM47500.1"/>
    </source>
</evidence>
<dbReference type="PANTHER" id="PTHR46340">
    <property type="entry name" value="UBX DOMAIN-CONTAINING PROTEIN 1"/>
    <property type="match status" value="1"/>
</dbReference>
<dbReference type="GO" id="GO:0005634">
    <property type="term" value="C:nucleus"/>
    <property type="evidence" value="ECO:0007669"/>
    <property type="project" value="TreeGrafter"/>
</dbReference>
<keyword evidence="7" id="KW-1185">Reference proteome</keyword>
<proteinExistence type="predicted"/>
<dbReference type="Proteomes" id="UP000050794">
    <property type="component" value="Unassembled WGS sequence"/>
</dbReference>
<dbReference type="PANTHER" id="PTHR46340:SF1">
    <property type="entry name" value="UBX DOMAIN-CONTAINING PROTEIN 1"/>
    <property type="match status" value="1"/>
</dbReference>
<dbReference type="InterPro" id="IPR029071">
    <property type="entry name" value="Ubiquitin-like_domsf"/>
</dbReference>
<feature type="compositionally biased region" description="Polar residues" evidence="4">
    <location>
        <begin position="38"/>
        <end position="53"/>
    </location>
</feature>
<organism evidence="7 8">
    <name type="scientific">Toxocara canis</name>
    <name type="common">Canine roundworm</name>
    <dbReference type="NCBI Taxonomy" id="6265"/>
    <lineage>
        <taxon>Eukaryota</taxon>
        <taxon>Metazoa</taxon>
        <taxon>Ecdysozoa</taxon>
        <taxon>Nematoda</taxon>
        <taxon>Chromadorea</taxon>
        <taxon>Rhabditida</taxon>
        <taxon>Spirurina</taxon>
        <taxon>Ascaridomorpha</taxon>
        <taxon>Ascaridoidea</taxon>
        <taxon>Toxocaridae</taxon>
        <taxon>Toxocara</taxon>
    </lineage>
</organism>
<evidence type="ECO:0000259" key="5">
    <source>
        <dbReference type="PROSITE" id="PS50033"/>
    </source>
</evidence>
<dbReference type="GO" id="GO:0031397">
    <property type="term" value="P:negative regulation of protein ubiquitination"/>
    <property type="evidence" value="ECO:0007669"/>
    <property type="project" value="TreeGrafter"/>
</dbReference>
<dbReference type="PROSITE" id="PS50033">
    <property type="entry name" value="UBX"/>
    <property type="match status" value="1"/>
</dbReference>
<dbReference type="AlphaFoldDB" id="A0A183V609"/>
<dbReference type="Pfam" id="PF00789">
    <property type="entry name" value="UBX"/>
    <property type="match status" value="1"/>
</dbReference>
<dbReference type="EMBL" id="UYWY01023386">
    <property type="protein sequence ID" value="VDM47500.1"/>
    <property type="molecule type" value="Genomic_DNA"/>
</dbReference>
<gene>
    <name evidence="6" type="ORF">TCNE_LOCUS16179</name>
</gene>
<dbReference type="Gene3D" id="3.10.20.90">
    <property type="entry name" value="Phosphatidylinositol 3-kinase Catalytic Subunit, Chain A, domain 1"/>
    <property type="match status" value="1"/>
</dbReference>
<keyword evidence="2" id="KW-0963">Cytoplasm</keyword>
<feature type="region of interest" description="Disordered" evidence="4">
    <location>
        <begin position="73"/>
        <end position="95"/>
    </location>
</feature>
<reference evidence="8" key="1">
    <citation type="submission" date="2016-06" db="UniProtKB">
        <authorList>
            <consortium name="WormBaseParasite"/>
        </authorList>
    </citation>
    <scope>IDENTIFICATION</scope>
</reference>
<dbReference type="GO" id="GO:0005737">
    <property type="term" value="C:cytoplasm"/>
    <property type="evidence" value="ECO:0007669"/>
    <property type="project" value="UniProtKB-SubCell"/>
</dbReference>
<comment type="subcellular location">
    <subcellularLocation>
        <location evidence="1">Cytoplasm</location>
    </subcellularLocation>
</comment>
<feature type="domain" description="UBX" evidence="5">
    <location>
        <begin position="307"/>
        <end position="379"/>
    </location>
</feature>
<dbReference type="WBParaSite" id="TCNE_0001618001-mRNA-1">
    <property type="protein sequence ID" value="TCNE_0001618001-mRNA-1"/>
    <property type="gene ID" value="TCNE_0001618001"/>
</dbReference>
<protein>
    <submittedName>
        <fullName evidence="8">UBX domain-containing protein</fullName>
    </submittedName>
</protein>
<dbReference type="SUPFAM" id="SSF54236">
    <property type="entry name" value="Ubiquitin-like"/>
    <property type="match status" value="1"/>
</dbReference>
<dbReference type="GO" id="GO:1903094">
    <property type="term" value="P:negative regulation of protein K48-linked deubiquitination"/>
    <property type="evidence" value="ECO:0007669"/>
    <property type="project" value="TreeGrafter"/>
</dbReference>
<feature type="coiled-coil region" evidence="3">
    <location>
        <begin position="170"/>
        <end position="238"/>
    </location>
</feature>
<sequence>MNVFSEHALRATNEVGLVEAMNYLLEHDNGTKTEPAVSASQPQAEMTEQQQGGQKAAAVDQMESSSVVQLIDDDEPTPASKEAVAPQPPSKTTAQPHSFKCLVLVWLFYCALLVECFSFCTSNTCSHMHFSTIFRCEKMFADTDSLSMHAEISKHGRFEESTEEVKPLTDEEKRQRLEAAQAKLKEIRVKKQEQERKEAIEKEIKRRRDGQSMIEAEEERKQREMKEWAEAKKREKREVIETGARFLTRAAYFPVEETWILSQEELARRRVLEQIKMDREARKTADNSVAAASQSIQPIVMTTPAAISSTDTRLQIRLPDGSLIRETFEANEILASVRVWAQMKGEEKGAFRGNIELISPFPRKTFSQDDYAKPLKALGQFFVYL</sequence>